<name>A0A818RMP2_9BILA</name>
<sequence length="189" mass="22218">MHILKMQTINRLYQLDHQCAPWREFRYKIKCESKVHYRIRRCGFSKYQQFEDKNGNVIYNIGVTKIISAFNEEIRVAIQADGKTIETTNGSYLLTDINMNDRSYVLKKNAKVILQVKKDDSRMHDRHTIEMQEINEEEPELLFALVILIDSFMNAIHSPMIYPSLTCCYAPNYPFIFSSIPTLESRILV</sequence>
<reference evidence="1" key="1">
    <citation type="submission" date="2021-02" db="EMBL/GenBank/DDBJ databases">
        <authorList>
            <person name="Nowell W R."/>
        </authorList>
    </citation>
    <scope>NUCLEOTIDE SEQUENCE</scope>
</reference>
<accession>A0A818RMP2</accession>
<proteinExistence type="predicted"/>
<protein>
    <submittedName>
        <fullName evidence="1">Uncharacterized protein</fullName>
    </submittedName>
</protein>
<evidence type="ECO:0000313" key="2">
    <source>
        <dbReference type="Proteomes" id="UP000663865"/>
    </source>
</evidence>
<evidence type="ECO:0000313" key="1">
    <source>
        <dbReference type="EMBL" id="CAF3656291.1"/>
    </source>
</evidence>
<dbReference type="AlphaFoldDB" id="A0A818RMP2"/>
<comment type="caution">
    <text evidence="1">The sequence shown here is derived from an EMBL/GenBank/DDBJ whole genome shotgun (WGS) entry which is preliminary data.</text>
</comment>
<gene>
    <name evidence="1" type="ORF">KIK155_LOCUS23756</name>
</gene>
<dbReference type="Proteomes" id="UP000663865">
    <property type="component" value="Unassembled WGS sequence"/>
</dbReference>
<dbReference type="EMBL" id="CAJNYV010004236">
    <property type="protein sequence ID" value="CAF3656291.1"/>
    <property type="molecule type" value="Genomic_DNA"/>
</dbReference>
<organism evidence="1 2">
    <name type="scientific">Rotaria socialis</name>
    <dbReference type="NCBI Taxonomy" id="392032"/>
    <lineage>
        <taxon>Eukaryota</taxon>
        <taxon>Metazoa</taxon>
        <taxon>Spiralia</taxon>
        <taxon>Gnathifera</taxon>
        <taxon>Rotifera</taxon>
        <taxon>Eurotatoria</taxon>
        <taxon>Bdelloidea</taxon>
        <taxon>Philodinida</taxon>
        <taxon>Philodinidae</taxon>
        <taxon>Rotaria</taxon>
    </lineage>
</organism>